<dbReference type="SUPFAM" id="SSF55797">
    <property type="entry name" value="PR-1-like"/>
    <property type="match status" value="1"/>
</dbReference>
<accession>A0AAU6PZJ5</accession>
<evidence type="ECO:0000256" key="1">
    <source>
        <dbReference type="SAM" id="MobiDB-lite"/>
    </source>
</evidence>
<organism evidence="4">
    <name type="scientific">Deinococcus sp. VB142</name>
    <dbReference type="NCBI Taxonomy" id="3112952"/>
    <lineage>
        <taxon>Bacteria</taxon>
        <taxon>Thermotogati</taxon>
        <taxon>Deinococcota</taxon>
        <taxon>Deinococci</taxon>
        <taxon>Deinococcales</taxon>
        <taxon>Deinococcaceae</taxon>
        <taxon>Deinococcus</taxon>
    </lineage>
</organism>
<gene>
    <name evidence="4" type="ORF">WDJ50_08615</name>
</gene>
<feature type="domain" description="SCP" evidence="3">
    <location>
        <begin position="284"/>
        <end position="410"/>
    </location>
</feature>
<dbReference type="PANTHER" id="PTHR31157:SF1">
    <property type="entry name" value="SCP DOMAIN-CONTAINING PROTEIN"/>
    <property type="match status" value="1"/>
</dbReference>
<dbReference type="AlphaFoldDB" id="A0AAU6PZJ5"/>
<evidence type="ECO:0000259" key="3">
    <source>
        <dbReference type="Pfam" id="PF00188"/>
    </source>
</evidence>
<dbReference type="PANTHER" id="PTHR31157">
    <property type="entry name" value="SCP DOMAIN-CONTAINING PROTEIN"/>
    <property type="match status" value="1"/>
</dbReference>
<dbReference type="RefSeq" id="WP_339094207.1">
    <property type="nucleotide sequence ID" value="NZ_CP149782.1"/>
</dbReference>
<name>A0AAU6PZJ5_9DEIO</name>
<keyword evidence="2" id="KW-0732">Signal</keyword>
<dbReference type="InterPro" id="IPR035940">
    <property type="entry name" value="CAP_sf"/>
</dbReference>
<evidence type="ECO:0000256" key="2">
    <source>
        <dbReference type="SAM" id="SignalP"/>
    </source>
</evidence>
<dbReference type="CDD" id="cd05379">
    <property type="entry name" value="CAP_bacterial"/>
    <property type="match status" value="1"/>
</dbReference>
<feature type="chain" id="PRO_5043862352" evidence="2">
    <location>
        <begin position="24"/>
        <end position="415"/>
    </location>
</feature>
<dbReference type="Gene3D" id="3.40.33.10">
    <property type="entry name" value="CAP"/>
    <property type="match status" value="1"/>
</dbReference>
<feature type="signal peptide" evidence="2">
    <location>
        <begin position="1"/>
        <end position="23"/>
    </location>
</feature>
<reference evidence="4" key="1">
    <citation type="submission" date="2024-03" db="EMBL/GenBank/DDBJ databases">
        <title>Deinococcus weizhi sp. nov., isolated from human skin.</title>
        <authorList>
            <person name="Wei Z."/>
            <person name="Tian F."/>
            <person name="Yang C."/>
            <person name="Xin L.T."/>
            <person name="Wen Z.J."/>
            <person name="Lan K.C."/>
            <person name="Yu L."/>
            <person name="Zhe W."/>
            <person name="Dan F.D."/>
            <person name="Jun W."/>
            <person name="Rui Z."/>
            <person name="Yong X.J."/>
            <person name="Ting Y."/>
            <person name="Wei X."/>
            <person name="Xu Z.G."/>
            <person name="Xin Z."/>
            <person name="Dong F.G."/>
            <person name="Ni X.M."/>
            <person name="Zheng M.G."/>
            <person name="Chun Y."/>
            <person name="Qian W.X."/>
        </authorList>
    </citation>
    <scope>NUCLEOTIDE SEQUENCE</scope>
    <source>
        <strain evidence="4">VB142</strain>
    </source>
</reference>
<protein>
    <submittedName>
        <fullName evidence="4">CAP domain-containing protein</fullName>
    </submittedName>
</protein>
<evidence type="ECO:0000313" key="4">
    <source>
        <dbReference type="EMBL" id="WYF43489.1"/>
    </source>
</evidence>
<feature type="compositionally biased region" description="Low complexity" evidence="1">
    <location>
        <begin position="225"/>
        <end position="238"/>
    </location>
</feature>
<proteinExistence type="predicted"/>
<feature type="region of interest" description="Disordered" evidence="1">
    <location>
        <begin position="224"/>
        <end position="255"/>
    </location>
</feature>
<dbReference type="Pfam" id="PF00188">
    <property type="entry name" value="CAP"/>
    <property type="match status" value="1"/>
</dbReference>
<dbReference type="EMBL" id="CP149782">
    <property type="protein sequence ID" value="WYF43489.1"/>
    <property type="molecule type" value="Genomic_DNA"/>
</dbReference>
<sequence>MRSLCAFLLLCGTAAGQVVVPRAAPAPAPVAPSLPTVPPIPALPLGPAPLMPTLPPAPSPVPPPSPTPAPLPAPAPVVPQAAAPAPVVAPAPPVPLPVTTPAAALVPAPPAPVAAPVIAESRPLPALETAPWPLPPFVTSCAAPQQQNAALHRAAAAIASGTGHATALNAQGYVAERYRYWDVTGSGVSGALAQACTQGMYDFGIAPTRSRWIVLAARPEAQSVPSQVAPSRAAQAPAPARPTPAPPVASSAAPAAPRAPSTAVAPVTASASIPVGGRLGELLTLVNQTRQRGYNCGGIAKPPVPPLAYDSRLALAAQLHVNAMTLQGFTDHVNPVTKSTPQTRATAEGWRGEVAENLYTGGQTAQDTLDWWLRSSVHCANLMNAYWTHFGAGIALSDKSGDGPYWVIDFGRAKN</sequence>
<dbReference type="InterPro" id="IPR014044">
    <property type="entry name" value="CAP_dom"/>
</dbReference>